<evidence type="ECO:0000256" key="1">
    <source>
        <dbReference type="SAM" id="SignalP"/>
    </source>
</evidence>
<keyword evidence="3" id="KW-1185">Reference proteome</keyword>
<dbReference type="EMBL" id="BSXN01003125">
    <property type="protein sequence ID" value="GME78543.1"/>
    <property type="molecule type" value="Genomic_DNA"/>
</dbReference>
<accession>A0A9W6WJU3</accession>
<dbReference type="AlphaFoldDB" id="A0A9W6WJU3"/>
<keyword evidence="1" id="KW-0732">Signal</keyword>
<dbReference type="Proteomes" id="UP001165120">
    <property type="component" value="Unassembled WGS sequence"/>
</dbReference>
<reference evidence="2" key="1">
    <citation type="submission" date="2023-04" db="EMBL/GenBank/DDBJ databases">
        <title>Candida boidinii NBRC 10035.</title>
        <authorList>
            <person name="Ichikawa N."/>
            <person name="Sato H."/>
            <person name="Tonouchi N."/>
        </authorList>
    </citation>
    <scope>NUCLEOTIDE SEQUENCE</scope>
    <source>
        <strain evidence="2">NBRC 10035</strain>
    </source>
</reference>
<feature type="chain" id="PRO_5040785349" evidence="1">
    <location>
        <begin position="20"/>
        <end position="323"/>
    </location>
</feature>
<name>A0A9W6WJU3_CANBO</name>
<organism evidence="2 3">
    <name type="scientific">Candida boidinii</name>
    <name type="common">Yeast</name>
    <dbReference type="NCBI Taxonomy" id="5477"/>
    <lineage>
        <taxon>Eukaryota</taxon>
        <taxon>Fungi</taxon>
        <taxon>Dikarya</taxon>
        <taxon>Ascomycota</taxon>
        <taxon>Saccharomycotina</taxon>
        <taxon>Pichiomycetes</taxon>
        <taxon>Pichiales</taxon>
        <taxon>Pichiaceae</taxon>
        <taxon>Ogataea</taxon>
        <taxon>Ogataea/Candida clade</taxon>
    </lineage>
</organism>
<feature type="signal peptide" evidence="1">
    <location>
        <begin position="1"/>
        <end position="19"/>
    </location>
</feature>
<gene>
    <name evidence="2" type="ORF">Cboi02_000585600</name>
</gene>
<sequence length="323" mass="32413">MKFSAIAGALLASLSVSQAASSFHFTNSSAPAISSTESASSTASSASATSSLGPWIDGHFENGLPIFNVYIPTSLGSFTSIGFVSTYTGPNYEWVPQSAAIGGGPLGGPYSDVSGVPIDDETTPANADVTFDSLSSVIGFEVVRFTSPKTEITVPGSTSFRVAFAVTLYGGSFGKRDETFHVEYTLEVPVSSSGAASGASSVAASGVSSGAASAASSEESGAAGVTSVGKTITAASTLTSTLTSCSDGKCTESPATTAPETLTTTITSCGADGACVTVTSTYCPESATGTVKIAPETFTTTITSCADGACCSRNLHHHHYFLC</sequence>
<protein>
    <submittedName>
        <fullName evidence="2">Unnamed protein product</fullName>
    </submittedName>
</protein>
<comment type="caution">
    <text evidence="2">The sequence shown here is derived from an EMBL/GenBank/DDBJ whole genome shotgun (WGS) entry which is preliminary data.</text>
</comment>
<proteinExistence type="predicted"/>
<evidence type="ECO:0000313" key="2">
    <source>
        <dbReference type="EMBL" id="GME78543.1"/>
    </source>
</evidence>
<evidence type="ECO:0000313" key="3">
    <source>
        <dbReference type="Proteomes" id="UP001165120"/>
    </source>
</evidence>